<proteinExistence type="predicted"/>
<name>A0A9P7DCD8_9AGAM</name>
<dbReference type="EMBL" id="JABBWE010000089">
    <property type="protein sequence ID" value="KAG1786699.1"/>
    <property type="molecule type" value="Genomic_DNA"/>
</dbReference>
<dbReference type="GeneID" id="64594541"/>
<evidence type="ECO:0000313" key="2">
    <source>
        <dbReference type="EMBL" id="KAG1786699.1"/>
    </source>
</evidence>
<protein>
    <recommendedName>
        <fullName evidence="4">Transmembrane protein</fullName>
    </recommendedName>
</protein>
<keyword evidence="1" id="KW-0472">Membrane</keyword>
<comment type="caution">
    <text evidence="2">The sequence shown here is derived from an EMBL/GenBank/DDBJ whole genome shotgun (WGS) entry which is preliminary data.</text>
</comment>
<organism evidence="2 3">
    <name type="scientific">Suillus plorans</name>
    <dbReference type="NCBI Taxonomy" id="116603"/>
    <lineage>
        <taxon>Eukaryota</taxon>
        <taxon>Fungi</taxon>
        <taxon>Dikarya</taxon>
        <taxon>Basidiomycota</taxon>
        <taxon>Agaricomycotina</taxon>
        <taxon>Agaricomycetes</taxon>
        <taxon>Agaricomycetidae</taxon>
        <taxon>Boletales</taxon>
        <taxon>Suillineae</taxon>
        <taxon>Suillaceae</taxon>
        <taxon>Suillus</taxon>
    </lineage>
</organism>
<keyword evidence="3" id="KW-1185">Reference proteome</keyword>
<sequence>MSVQGAVEHWSLKGNLSASMTVMWEWPADYMLNWFSPSTASGFEIGLSRAPTAWAVSPAAPKPRKTLHSNALHPSFPTQSLVTPSMEGVLQWLHPSLKSFYSYCSSTLSVWPASYYFSLHSSFSWSVATITAVVSTAVFAANVALVVGVKNNVNSLFPGCDFACESTPKTKGAQISYI</sequence>
<evidence type="ECO:0000313" key="3">
    <source>
        <dbReference type="Proteomes" id="UP000719766"/>
    </source>
</evidence>
<keyword evidence="1" id="KW-1133">Transmembrane helix</keyword>
<feature type="transmembrane region" description="Helical" evidence="1">
    <location>
        <begin position="123"/>
        <end position="147"/>
    </location>
</feature>
<gene>
    <name evidence="2" type="ORF">HD556DRAFT_1313322</name>
</gene>
<dbReference type="AlphaFoldDB" id="A0A9P7DCD8"/>
<keyword evidence="1" id="KW-0812">Transmembrane</keyword>
<dbReference type="RefSeq" id="XP_041154114.1">
    <property type="nucleotide sequence ID" value="XM_041300777.1"/>
</dbReference>
<accession>A0A9P7DCD8</accession>
<evidence type="ECO:0008006" key="4">
    <source>
        <dbReference type="Google" id="ProtNLM"/>
    </source>
</evidence>
<evidence type="ECO:0000256" key="1">
    <source>
        <dbReference type="SAM" id="Phobius"/>
    </source>
</evidence>
<dbReference type="Proteomes" id="UP000719766">
    <property type="component" value="Unassembled WGS sequence"/>
</dbReference>
<reference evidence="2" key="1">
    <citation type="journal article" date="2020" name="New Phytol.">
        <title>Comparative genomics reveals dynamic genome evolution in host specialist ectomycorrhizal fungi.</title>
        <authorList>
            <person name="Lofgren L.A."/>
            <person name="Nguyen N.H."/>
            <person name="Vilgalys R."/>
            <person name="Ruytinx J."/>
            <person name="Liao H.L."/>
            <person name="Branco S."/>
            <person name="Kuo A."/>
            <person name="LaButti K."/>
            <person name="Lipzen A."/>
            <person name="Andreopoulos W."/>
            <person name="Pangilinan J."/>
            <person name="Riley R."/>
            <person name="Hundley H."/>
            <person name="Na H."/>
            <person name="Barry K."/>
            <person name="Grigoriev I.V."/>
            <person name="Stajich J.E."/>
            <person name="Kennedy P.G."/>
        </authorList>
    </citation>
    <scope>NUCLEOTIDE SEQUENCE</scope>
    <source>
        <strain evidence="2">S12</strain>
    </source>
</reference>